<dbReference type="GO" id="GO:0007229">
    <property type="term" value="P:integrin-mediated signaling pathway"/>
    <property type="evidence" value="ECO:0007669"/>
    <property type="project" value="InterPro"/>
</dbReference>
<evidence type="ECO:0000313" key="2">
    <source>
        <dbReference type="EMBL" id="KAJ8779694.1"/>
    </source>
</evidence>
<dbReference type="PANTHER" id="PTHR16830">
    <property type="entry name" value="SH2 CONTAINING ADAPTOR PRAM-1 RELATED"/>
    <property type="match status" value="1"/>
</dbReference>
<evidence type="ECO:0000313" key="3">
    <source>
        <dbReference type="Proteomes" id="UP001159641"/>
    </source>
</evidence>
<dbReference type="AlphaFoldDB" id="A0AB34GJX6"/>
<protein>
    <submittedName>
        <fullName evidence="2">Uncharacterized protein</fullName>
    </submittedName>
</protein>
<keyword evidence="3" id="KW-1185">Reference proteome</keyword>
<dbReference type="EMBL" id="JAIQCJ010002214">
    <property type="protein sequence ID" value="KAJ8779694.1"/>
    <property type="molecule type" value="Genomic_DNA"/>
</dbReference>
<dbReference type="GO" id="GO:0050852">
    <property type="term" value="P:T cell receptor signaling pathway"/>
    <property type="evidence" value="ECO:0007669"/>
    <property type="project" value="TreeGrafter"/>
</dbReference>
<gene>
    <name evidence="2" type="ORF">J1605_012578</name>
</gene>
<comment type="caution">
    <text evidence="2">The sequence shown here is derived from an EMBL/GenBank/DDBJ whole genome shotgun (WGS) entry which is preliminary data.</text>
</comment>
<sequence length="119" mass="13800">MVKVHRGRRSTLAGKQDAEIDVIQTEACPEDPKLARHSDGHWGYVKALEMTKETPGQGAFKPNSISETYDDVEYPRKERLDGKEALKRLQRFFKKEKDRLKMKKTKSKENIRNDLTPDI</sequence>
<dbReference type="PANTHER" id="PTHR16830:SF1">
    <property type="entry name" value="FYN-BINDING PROTEIN 2"/>
    <property type="match status" value="1"/>
</dbReference>
<dbReference type="GO" id="GO:0005886">
    <property type="term" value="C:plasma membrane"/>
    <property type="evidence" value="ECO:0007669"/>
    <property type="project" value="InterPro"/>
</dbReference>
<feature type="region of interest" description="Disordered" evidence="1">
    <location>
        <begin position="99"/>
        <end position="119"/>
    </location>
</feature>
<dbReference type="Gene3D" id="2.30.30.40">
    <property type="entry name" value="SH3 Domains"/>
    <property type="match status" value="1"/>
</dbReference>
<name>A0AB34GJX6_ESCRO</name>
<reference evidence="2 3" key="1">
    <citation type="submission" date="2022-11" db="EMBL/GenBank/DDBJ databases">
        <title>Whole genome sequence of Eschrichtius robustus ER-17-0199.</title>
        <authorList>
            <person name="Bruniche-Olsen A."/>
            <person name="Black A.N."/>
            <person name="Fields C.J."/>
            <person name="Walden K."/>
            <person name="Dewoody J.A."/>
        </authorList>
    </citation>
    <scope>NUCLEOTIDE SEQUENCE [LARGE SCALE GENOMIC DNA]</scope>
    <source>
        <strain evidence="2">ER-17-0199</strain>
        <tissue evidence="2">Blubber</tissue>
    </source>
</reference>
<evidence type="ECO:0000256" key="1">
    <source>
        <dbReference type="SAM" id="MobiDB-lite"/>
    </source>
</evidence>
<organism evidence="2 3">
    <name type="scientific">Eschrichtius robustus</name>
    <name type="common">California gray whale</name>
    <name type="synonym">Eschrichtius gibbosus</name>
    <dbReference type="NCBI Taxonomy" id="9764"/>
    <lineage>
        <taxon>Eukaryota</taxon>
        <taxon>Metazoa</taxon>
        <taxon>Chordata</taxon>
        <taxon>Craniata</taxon>
        <taxon>Vertebrata</taxon>
        <taxon>Euteleostomi</taxon>
        <taxon>Mammalia</taxon>
        <taxon>Eutheria</taxon>
        <taxon>Laurasiatheria</taxon>
        <taxon>Artiodactyla</taxon>
        <taxon>Whippomorpha</taxon>
        <taxon>Cetacea</taxon>
        <taxon>Mysticeti</taxon>
        <taxon>Eschrichtiidae</taxon>
        <taxon>Eschrichtius</taxon>
    </lineage>
</organism>
<dbReference type="InterPro" id="IPR043443">
    <property type="entry name" value="FYB1/2-like"/>
</dbReference>
<proteinExistence type="predicted"/>
<accession>A0AB34GJX6</accession>
<dbReference type="Proteomes" id="UP001159641">
    <property type="component" value="Unassembled WGS sequence"/>
</dbReference>
<dbReference type="GO" id="GO:0072659">
    <property type="term" value="P:protein localization to plasma membrane"/>
    <property type="evidence" value="ECO:0007669"/>
    <property type="project" value="TreeGrafter"/>
</dbReference>